<proteinExistence type="predicted"/>
<dbReference type="Gene3D" id="3.30.530.20">
    <property type="match status" value="1"/>
</dbReference>
<dbReference type="EMBL" id="CAEZTM010000025">
    <property type="protein sequence ID" value="CAB4570657.1"/>
    <property type="molecule type" value="Genomic_DNA"/>
</dbReference>
<dbReference type="InterPro" id="IPR023393">
    <property type="entry name" value="START-like_dom_sf"/>
</dbReference>
<protein>
    <submittedName>
        <fullName evidence="1">Unannotated protein</fullName>
    </submittedName>
</protein>
<sequence>MTFTRRVELPCTVADAFAALHDPAVFRRVSRPFLHFTPLDPTTFPERYESGKSYVVGAKAFGLVPLGAQEINPTTSRDAKRSVFVDNGRGVSGALGAMNHFHHTMTLEPSDHGATVLSDTLEWDAGLLSPAFYIGFRFFWWWRHRVMMRLARNW</sequence>
<reference evidence="1" key="1">
    <citation type="submission" date="2020-05" db="EMBL/GenBank/DDBJ databases">
        <authorList>
            <person name="Chiriac C."/>
            <person name="Salcher M."/>
            <person name="Ghai R."/>
            <person name="Kavagutti S V."/>
        </authorList>
    </citation>
    <scope>NUCLEOTIDE SEQUENCE</scope>
</reference>
<evidence type="ECO:0000313" key="1">
    <source>
        <dbReference type="EMBL" id="CAB4570657.1"/>
    </source>
</evidence>
<dbReference type="AlphaFoldDB" id="A0A6J6E396"/>
<dbReference type="SUPFAM" id="SSF55961">
    <property type="entry name" value="Bet v1-like"/>
    <property type="match status" value="1"/>
</dbReference>
<accession>A0A6J6E396</accession>
<organism evidence="1">
    <name type="scientific">freshwater metagenome</name>
    <dbReference type="NCBI Taxonomy" id="449393"/>
    <lineage>
        <taxon>unclassified sequences</taxon>
        <taxon>metagenomes</taxon>
        <taxon>ecological metagenomes</taxon>
    </lineage>
</organism>
<gene>
    <name evidence="1" type="ORF">UFOPK1684_00688</name>
</gene>
<name>A0A6J6E396_9ZZZZ</name>